<name>A0A417YTH0_9BACI</name>
<dbReference type="OrthoDB" id="2914853at2"/>
<reference evidence="2 3" key="1">
    <citation type="journal article" date="2017" name="Int. J. Syst. Evol. Microbiol.">
        <title>Bacillus notoginsengisoli sp. nov., a novel bacterium isolated from the rhizosphere of Panax notoginseng.</title>
        <authorList>
            <person name="Zhang M.Y."/>
            <person name="Cheng J."/>
            <person name="Cai Y."/>
            <person name="Zhang T.Y."/>
            <person name="Wu Y.Y."/>
            <person name="Manikprabhu D."/>
            <person name="Li W.J."/>
            <person name="Zhang Y.X."/>
        </authorList>
    </citation>
    <scope>NUCLEOTIDE SEQUENCE [LARGE SCALE GENOMIC DNA]</scope>
    <source>
        <strain evidence="2 3">JCM 30743</strain>
    </source>
</reference>
<evidence type="ECO:0000313" key="3">
    <source>
        <dbReference type="Proteomes" id="UP000284416"/>
    </source>
</evidence>
<organism evidence="2 3">
    <name type="scientific">Neobacillus notoginsengisoli</name>
    <dbReference type="NCBI Taxonomy" id="1578198"/>
    <lineage>
        <taxon>Bacteria</taxon>
        <taxon>Bacillati</taxon>
        <taxon>Bacillota</taxon>
        <taxon>Bacilli</taxon>
        <taxon>Bacillales</taxon>
        <taxon>Bacillaceae</taxon>
        <taxon>Neobacillus</taxon>
    </lineage>
</organism>
<evidence type="ECO:0000256" key="1">
    <source>
        <dbReference type="SAM" id="SignalP"/>
    </source>
</evidence>
<dbReference type="Proteomes" id="UP000284416">
    <property type="component" value="Unassembled WGS sequence"/>
</dbReference>
<protein>
    <submittedName>
        <fullName evidence="2">Uncharacterized protein</fullName>
    </submittedName>
</protein>
<dbReference type="AlphaFoldDB" id="A0A417YTH0"/>
<gene>
    <name evidence="2" type="ORF">D1B31_12310</name>
</gene>
<evidence type="ECO:0000313" key="2">
    <source>
        <dbReference type="EMBL" id="RHW40329.1"/>
    </source>
</evidence>
<dbReference type="EMBL" id="QWEG01000007">
    <property type="protein sequence ID" value="RHW40329.1"/>
    <property type="molecule type" value="Genomic_DNA"/>
</dbReference>
<accession>A0A417YTH0</accession>
<keyword evidence="1" id="KW-0732">Signal</keyword>
<comment type="caution">
    <text evidence="2">The sequence shown here is derived from an EMBL/GenBank/DDBJ whole genome shotgun (WGS) entry which is preliminary data.</text>
</comment>
<feature type="chain" id="PRO_5019355131" evidence="1">
    <location>
        <begin position="27"/>
        <end position="205"/>
    </location>
</feature>
<keyword evidence="3" id="KW-1185">Reference proteome</keyword>
<dbReference type="RefSeq" id="WP_118921091.1">
    <property type="nucleotide sequence ID" value="NZ_QWEG01000007.1"/>
</dbReference>
<feature type="signal peptide" evidence="1">
    <location>
        <begin position="1"/>
        <end position="26"/>
    </location>
</feature>
<proteinExistence type="predicted"/>
<sequence>MKSSKKLFSTVLAFVVGLGIVSPVFAEQNFEALDSDIDEITNEFQEPNFIYHYNGIEFSGNEALTDRELSELYNNLMRDSTEIREEDEISLLGNDPGSSFVRVISPMYKTYSNRDVKYAAEIITIYLVSKAPSPIRTTALGTWILTKMSGWVNLITPSYVGAWTSSSYDNYTGQRRYYETLVHYKYSNYTTPLSVQYYDVTSWWK</sequence>